<feature type="compositionally biased region" description="Low complexity" evidence="2">
    <location>
        <begin position="68"/>
        <end position="82"/>
    </location>
</feature>
<comment type="caution">
    <text evidence="4">The sequence shown here is derived from an EMBL/GenBank/DDBJ whole genome shotgun (WGS) entry which is preliminary data.</text>
</comment>
<evidence type="ECO:0000313" key="5">
    <source>
        <dbReference type="Proteomes" id="UP000187203"/>
    </source>
</evidence>
<feature type="compositionally biased region" description="Polar residues" evidence="2">
    <location>
        <begin position="83"/>
        <end position="102"/>
    </location>
</feature>
<dbReference type="AlphaFoldDB" id="A0A1R3GDE8"/>
<name>A0A1R3GDE8_9ROSI</name>
<feature type="compositionally biased region" description="Low complexity" evidence="2">
    <location>
        <begin position="37"/>
        <end position="50"/>
    </location>
</feature>
<evidence type="ECO:0000259" key="3">
    <source>
        <dbReference type="Pfam" id="PF13839"/>
    </source>
</evidence>
<sequence length="264" mass="28755">MAIVLQHSRTGSLESIGMVGEYALSTQHHQHTEPSPSLSSEEQFIESSSSANNDQLTESPASAPGPDEATSIESSSSGEYQSTNASPPSAQGPSPVSSPVLNTGQHWTVDKFTYRGVGMYVNGKLIEKKLELEDMRNARNFTVHSIVRWLDSQVALYPRLKAFFRSNSPSHFRGGEWNTGGSCNNTIPLTQGSEVLQDESSDKDVVSAVKGTKVKILDITAISELRDEAHISISHSDFNGINDCLHWCLPGVPDTWNELLIAQI</sequence>
<dbReference type="Pfam" id="PF13839">
    <property type="entry name" value="PC-Esterase"/>
    <property type="match status" value="1"/>
</dbReference>
<protein>
    <submittedName>
        <fullName evidence="4">PC-Esterase</fullName>
    </submittedName>
</protein>
<dbReference type="OrthoDB" id="630188at2759"/>
<reference evidence="5" key="1">
    <citation type="submission" date="2013-09" db="EMBL/GenBank/DDBJ databases">
        <title>Corchorus olitorius genome sequencing.</title>
        <authorList>
            <person name="Alam M."/>
            <person name="Haque M.S."/>
            <person name="Islam M.S."/>
            <person name="Emdad E.M."/>
            <person name="Islam M.M."/>
            <person name="Ahmed B."/>
            <person name="Halim A."/>
            <person name="Hossen Q.M.M."/>
            <person name="Hossain M.Z."/>
            <person name="Ahmed R."/>
            <person name="Khan M.M."/>
            <person name="Islam R."/>
            <person name="Rashid M.M."/>
            <person name="Khan S.A."/>
            <person name="Rahman M.S."/>
            <person name="Alam M."/>
            <person name="Yahiya A.S."/>
            <person name="Khan M.S."/>
            <person name="Azam M.S."/>
            <person name="Haque T."/>
            <person name="Lashkar M.Z.H."/>
            <person name="Akhand A.I."/>
            <person name="Morshed G."/>
            <person name="Roy S."/>
            <person name="Uddin K.S."/>
            <person name="Rabeya T."/>
            <person name="Hossain A.S."/>
            <person name="Chowdhury A."/>
            <person name="Snigdha A.R."/>
            <person name="Mortoza M.S."/>
            <person name="Matin S.A."/>
            <person name="Hoque S.M.E."/>
            <person name="Islam M.K."/>
            <person name="Roy D.K."/>
            <person name="Haider R."/>
            <person name="Moosa M.M."/>
            <person name="Elias S.M."/>
            <person name="Hasan A.M."/>
            <person name="Jahan S."/>
            <person name="Shafiuddin M."/>
            <person name="Mahmood N."/>
            <person name="Shommy N.S."/>
        </authorList>
    </citation>
    <scope>NUCLEOTIDE SEQUENCE [LARGE SCALE GENOMIC DNA]</scope>
    <source>
        <strain evidence="5">cv. O-4</strain>
    </source>
</reference>
<dbReference type="Proteomes" id="UP000187203">
    <property type="component" value="Unassembled WGS sequence"/>
</dbReference>
<dbReference type="PANTHER" id="PTHR32285">
    <property type="entry name" value="PROTEIN TRICHOME BIREFRINGENCE-LIKE 9-RELATED"/>
    <property type="match status" value="1"/>
</dbReference>
<dbReference type="InterPro" id="IPR029962">
    <property type="entry name" value="TBL"/>
</dbReference>
<evidence type="ECO:0000256" key="2">
    <source>
        <dbReference type="SAM" id="MobiDB-lite"/>
    </source>
</evidence>
<evidence type="ECO:0000313" key="4">
    <source>
        <dbReference type="EMBL" id="OMO56086.1"/>
    </source>
</evidence>
<feature type="compositionally biased region" description="Polar residues" evidence="2">
    <location>
        <begin position="51"/>
        <end position="60"/>
    </location>
</feature>
<feature type="region of interest" description="Disordered" evidence="2">
    <location>
        <begin position="26"/>
        <end position="102"/>
    </location>
</feature>
<organism evidence="4 5">
    <name type="scientific">Corchorus olitorius</name>
    <dbReference type="NCBI Taxonomy" id="93759"/>
    <lineage>
        <taxon>Eukaryota</taxon>
        <taxon>Viridiplantae</taxon>
        <taxon>Streptophyta</taxon>
        <taxon>Embryophyta</taxon>
        <taxon>Tracheophyta</taxon>
        <taxon>Spermatophyta</taxon>
        <taxon>Magnoliopsida</taxon>
        <taxon>eudicotyledons</taxon>
        <taxon>Gunneridae</taxon>
        <taxon>Pentapetalae</taxon>
        <taxon>rosids</taxon>
        <taxon>malvids</taxon>
        <taxon>Malvales</taxon>
        <taxon>Malvaceae</taxon>
        <taxon>Grewioideae</taxon>
        <taxon>Apeibeae</taxon>
        <taxon>Corchorus</taxon>
    </lineage>
</organism>
<dbReference type="PANTHER" id="PTHR32285:SF235">
    <property type="entry name" value="PROTEIN TRICHOME BIREFRINGENCE-LIKE 16"/>
    <property type="match status" value="1"/>
</dbReference>
<dbReference type="GO" id="GO:0016413">
    <property type="term" value="F:O-acetyltransferase activity"/>
    <property type="evidence" value="ECO:0007669"/>
    <property type="project" value="InterPro"/>
</dbReference>
<accession>A0A1R3GDE8</accession>
<proteinExistence type="inferred from homology"/>
<comment type="similarity">
    <text evidence="1">Belongs to the PC-esterase family. TBL subfamily.</text>
</comment>
<evidence type="ECO:0000256" key="1">
    <source>
        <dbReference type="ARBA" id="ARBA00007727"/>
    </source>
</evidence>
<dbReference type="GO" id="GO:0005794">
    <property type="term" value="C:Golgi apparatus"/>
    <property type="evidence" value="ECO:0007669"/>
    <property type="project" value="TreeGrafter"/>
</dbReference>
<dbReference type="EMBL" id="AWUE01022794">
    <property type="protein sequence ID" value="OMO56086.1"/>
    <property type="molecule type" value="Genomic_DNA"/>
</dbReference>
<dbReference type="InterPro" id="IPR026057">
    <property type="entry name" value="TBL_C"/>
</dbReference>
<feature type="domain" description="Trichome birefringence-like C-terminal" evidence="3">
    <location>
        <begin position="100"/>
        <end position="262"/>
    </location>
</feature>
<keyword evidence="5" id="KW-1185">Reference proteome</keyword>
<gene>
    <name evidence="4" type="ORF">COLO4_35786</name>
</gene>